<accession>A0A2W1NRL6</accession>
<dbReference type="InterPro" id="IPR025916">
    <property type="entry name" value="YdjO"/>
</dbReference>
<dbReference type="Pfam" id="PF14169">
    <property type="entry name" value="YdjO"/>
    <property type="match status" value="1"/>
</dbReference>
<evidence type="ECO:0000313" key="1">
    <source>
        <dbReference type="EMBL" id="PZE21523.1"/>
    </source>
</evidence>
<dbReference type="RefSeq" id="WP_089199720.1">
    <property type="nucleotide sequence ID" value="NZ_NHRJ02000003.1"/>
</dbReference>
<organism evidence="1 2">
    <name type="scientific">Paenibacillus xerothermodurans</name>
    <dbReference type="NCBI Taxonomy" id="1977292"/>
    <lineage>
        <taxon>Bacteria</taxon>
        <taxon>Bacillati</taxon>
        <taxon>Bacillota</taxon>
        <taxon>Bacilli</taxon>
        <taxon>Bacillales</taxon>
        <taxon>Paenibacillaceae</taxon>
        <taxon>Paenibacillus</taxon>
    </lineage>
</organism>
<evidence type="ECO:0008006" key="3">
    <source>
        <dbReference type="Google" id="ProtNLM"/>
    </source>
</evidence>
<protein>
    <recommendedName>
        <fullName evidence="3">Cold-shock protein</fullName>
    </recommendedName>
</protein>
<reference evidence="1" key="1">
    <citation type="submission" date="2018-06" db="EMBL/GenBank/DDBJ databases">
        <title>Paenibacillus xerothermodurans sp. nov. an extremely dry heat resistant spore forming bacterium isolated from the soil of Cape Canaveral, Florida.</title>
        <authorList>
            <person name="Seuylemezian A."/>
            <person name="Kaur N."/>
            <person name="Patil P."/>
            <person name="Patil P."/>
            <person name="Mayilraj S."/>
            <person name="Vaishampayan P."/>
        </authorList>
    </citation>
    <scope>NUCLEOTIDE SEQUENCE [LARGE SCALE GENOMIC DNA]</scope>
    <source>
        <strain evidence="1">ATCC 27380</strain>
    </source>
</reference>
<comment type="caution">
    <text evidence="1">The sequence shown here is derived from an EMBL/GenBank/DDBJ whole genome shotgun (WGS) entry which is preliminary data.</text>
</comment>
<keyword evidence="2" id="KW-1185">Reference proteome</keyword>
<gene>
    <name evidence="1" type="ORF">CBW46_007965</name>
</gene>
<dbReference type="Proteomes" id="UP000214746">
    <property type="component" value="Unassembled WGS sequence"/>
</dbReference>
<dbReference type="EMBL" id="NHRJ02000003">
    <property type="protein sequence ID" value="PZE21523.1"/>
    <property type="molecule type" value="Genomic_DNA"/>
</dbReference>
<dbReference type="AlphaFoldDB" id="A0A2W1NRL6"/>
<sequence length="73" mass="8198">MDDTTPKVSPVPILRCRNRECKTWIREEMVSGDSPGCPLCKGEMIRSIKHLPKLVNKVKAPQKAEVQAEPVQV</sequence>
<dbReference type="OrthoDB" id="1955171at2"/>
<proteinExistence type="predicted"/>
<name>A0A2W1NRL6_PAEXE</name>
<evidence type="ECO:0000313" key="2">
    <source>
        <dbReference type="Proteomes" id="UP000214746"/>
    </source>
</evidence>